<evidence type="ECO:0000313" key="3">
    <source>
        <dbReference type="Proteomes" id="UP000233350"/>
    </source>
</evidence>
<dbReference type="RefSeq" id="WP_006802206.1">
    <property type="nucleotide sequence ID" value="NZ_CABKOI010000021.1"/>
</dbReference>
<name>A0A2N3PIA5_9HELI</name>
<reference evidence="2 3" key="1">
    <citation type="submission" date="2016-07" db="EMBL/GenBank/DDBJ databases">
        <title>Detection of Helicobacter winghamensis from caecal content of red fox (Vulpes vulpes).</title>
        <authorList>
            <person name="Zanoni R.G."/>
            <person name="Florio D."/>
            <person name="Caffara M."/>
            <person name="Renzi M."/>
            <person name="Parisi A."/>
            <person name="Pasquali F."/>
            <person name="Manfreda G."/>
        </authorList>
    </citation>
    <scope>NUCLEOTIDE SEQUENCE [LARGE SCALE GENOMIC DNA]</scope>
    <source>
        <strain evidence="2 3">295_13</strain>
    </source>
</reference>
<evidence type="ECO:0000313" key="2">
    <source>
        <dbReference type="EMBL" id="PKT80543.1"/>
    </source>
</evidence>
<feature type="domain" description="DUF6844" evidence="1">
    <location>
        <begin position="185"/>
        <end position="263"/>
    </location>
</feature>
<dbReference type="GeneID" id="97289163"/>
<dbReference type="OrthoDB" id="9821622at2"/>
<dbReference type="AlphaFoldDB" id="A0A2N3PIA5"/>
<organism evidence="2 3">
    <name type="scientific">Helicobacter winghamensis</name>
    <dbReference type="NCBI Taxonomy" id="157268"/>
    <lineage>
        <taxon>Bacteria</taxon>
        <taxon>Pseudomonadati</taxon>
        <taxon>Campylobacterota</taxon>
        <taxon>Epsilonproteobacteria</taxon>
        <taxon>Campylobacterales</taxon>
        <taxon>Helicobacteraceae</taxon>
        <taxon>Helicobacter</taxon>
    </lineage>
</organism>
<accession>A0A2N3PIA5</accession>
<keyword evidence="3" id="KW-1185">Reference proteome</keyword>
<comment type="caution">
    <text evidence="2">The sequence shown here is derived from an EMBL/GenBank/DDBJ whole genome shotgun (WGS) entry which is preliminary data.</text>
</comment>
<dbReference type="InterPro" id="IPR049286">
    <property type="entry name" value="DUF6844"/>
</dbReference>
<protein>
    <recommendedName>
        <fullName evidence="1">DUF6844 domain-containing protein</fullName>
    </recommendedName>
</protein>
<proteinExistence type="predicted"/>
<gene>
    <name evidence="2" type="ORF">BCM31_03475</name>
</gene>
<dbReference type="Pfam" id="PF20891">
    <property type="entry name" value="DUF6844"/>
    <property type="match status" value="1"/>
</dbReference>
<dbReference type="STRING" id="556267.HWAG_00513"/>
<sequence>MKKIFISSILAASLLYAENEGAKQEEIIDAPKTEQSVTKPKQQDMSTVLTRSKRDLKKKLKKQGIVGEVYTAKASIDAKPDDPQYYDYLANAYSEALLRLKANVILSKSGSMAAQEALSFYQKTVPANKQDKELLSKAQAKMDELQEEANTEAFYAGLIDTAANLVDAAAKTYLGAENVTGNLANDAKKAAGVDTKTLSAKEKDTVFKKSLSQDVIKQAGDSIAGLIPYENIILTDSKEGEIQIGVLAYTTERSQQLARDLKQGYQSKKTANTAQCKNPDDISDSFDNNELLSKFGIKYFYNEECTPRALWHLALIVL</sequence>
<dbReference type="EMBL" id="MBPK01000042">
    <property type="protein sequence ID" value="PKT80543.1"/>
    <property type="molecule type" value="Genomic_DNA"/>
</dbReference>
<dbReference type="Proteomes" id="UP000233350">
    <property type="component" value="Unassembled WGS sequence"/>
</dbReference>
<evidence type="ECO:0000259" key="1">
    <source>
        <dbReference type="Pfam" id="PF20891"/>
    </source>
</evidence>